<evidence type="ECO:0000313" key="2">
    <source>
        <dbReference type="Proteomes" id="UP001341840"/>
    </source>
</evidence>
<dbReference type="EMBL" id="JASCZI010120934">
    <property type="protein sequence ID" value="MED6157858.1"/>
    <property type="molecule type" value="Genomic_DNA"/>
</dbReference>
<evidence type="ECO:0000313" key="1">
    <source>
        <dbReference type="EMBL" id="MED6157858.1"/>
    </source>
</evidence>
<comment type="caution">
    <text evidence="1">The sequence shown here is derived from an EMBL/GenBank/DDBJ whole genome shotgun (WGS) entry which is preliminary data.</text>
</comment>
<accession>A0ABU6UDB2</accession>
<dbReference type="Proteomes" id="UP001341840">
    <property type="component" value="Unassembled WGS sequence"/>
</dbReference>
<keyword evidence="2" id="KW-1185">Reference proteome</keyword>
<sequence length="103" mass="12056">MVPAKWEYRGSNAITRRSRRDRSEEPVAVSRDVRFRWRRPVGIYNRPSHRLSTEPAGPVRVTPVLIHFQSFCLLGPSVRCITSIRRQQNMVMHDRIIPYIEAA</sequence>
<organism evidence="1 2">
    <name type="scientific">Stylosanthes scabra</name>
    <dbReference type="NCBI Taxonomy" id="79078"/>
    <lineage>
        <taxon>Eukaryota</taxon>
        <taxon>Viridiplantae</taxon>
        <taxon>Streptophyta</taxon>
        <taxon>Embryophyta</taxon>
        <taxon>Tracheophyta</taxon>
        <taxon>Spermatophyta</taxon>
        <taxon>Magnoliopsida</taxon>
        <taxon>eudicotyledons</taxon>
        <taxon>Gunneridae</taxon>
        <taxon>Pentapetalae</taxon>
        <taxon>rosids</taxon>
        <taxon>fabids</taxon>
        <taxon>Fabales</taxon>
        <taxon>Fabaceae</taxon>
        <taxon>Papilionoideae</taxon>
        <taxon>50 kb inversion clade</taxon>
        <taxon>dalbergioids sensu lato</taxon>
        <taxon>Dalbergieae</taxon>
        <taxon>Pterocarpus clade</taxon>
        <taxon>Stylosanthes</taxon>
    </lineage>
</organism>
<protein>
    <submittedName>
        <fullName evidence="1">Uncharacterized protein</fullName>
    </submittedName>
</protein>
<name>A0ABU6UDB2_9FABA</name>
<gene>
    <name evidence="1" type="ORF">PIB30_027387</name>
</gene>
<reference evidence="1 2" key="1">
    <citation type="journal article" date="2023" name="Plants (Basel)">
        <title>Bridging the Gap: Combining Genomics and Transcriptomics Approaches to Understand Stylosanthes scabra, an Orphan Legume from the Brazilian Caatinga.</title>
        <authorList>
            <person name="Ferreira-Neto J.R.C."/>
            <person name="da Silva M.D."/>
            <person name="Binneck E."/>
            <person name="de Melo N.F."/>
            <person name="da Silva R.H."/>
            <person name="de Melo A.L.T.M."/>
            <person name="Pandolfi V."/>
            <person name="Bustamante F.O."/>
            <person name="Brasileiro-Vidal A.C."/>
            <person name="Benko-Iseppon A.M."/>
        </authorList>
    </citation>
    <scope>NUCLEOTIDE SEQUENCE [LARGE SCALE GENOMIC DNA]</scope>
    <source>
        <tissue evidence="1">Leaves</tissue>
    </source>
</reference>
<proteinExistence type="predicted"/>